<proteinExistence type="predicted"/>
<name>A0A7I7JJI9_9MYCO</name>
<gene>
    <name evidence="2" type="ORF">MNVM_04950</name>
</gene>
<reference evidence="2 3" key="1">
    <citation type="journal article" date="2019" name="Emerg. Microbes Infect.">
        <title>Comprehensive subspecies identification of 175 nontuberculous mycobacteria species based on 7547 genomic profiles.</title>
        <authorList>
            <person name="Matsumoto Y."/>
            <person name="Kinjo T."/>
            <person name="Motooka D."/>
            <person name="Nabeya D."/>
            <person name="Jung N."/>
            <person name="Uechi K."/>
            <person name="Horii T."/>
            <person name="Iida T."/>
            <person name="Fujita J."/>
            <person name="Nakamura S."/>
        </authorList>
    </citation>
    <scope>NUCLEOTIDE SEQUENCE [LARGE SCALE GENOMIC DNA]</scope>
    <source>
        <strain evidence="2 3">JCM 6391</strain>
    </source>
</reference>
<evidence type="ECO:0000313" key="2">
    <source>
        <dbReference type="EMBL" id="BBX11414.1"/>
    </source>
</evidence>
<keyword evidence="3" id="KW-1185">Reference proteome</keyword>
<accession>A0A7I7JJI9</accession>
<feature type="region of interest" description="Disordered" evidence="1">
    <location>
        <begin position="1"/>
        <end position="59"/>
    </location>
</feature>
<sequence>MSRAEKLSQHSHEVARLEEASASQQRATANASQSAPFDPTGKPDMGRIDSADDDRDQTG</sequence>
<evidence type="ECO:0000256" key="1">
    <source>
        <dbReference type="SAM" id="MobiDB-lite"/>
    </source>
</evidence>
<feature type="compositionally biased region" description="Basic and acidic residues" evidence="1">
    <location>
        <begin position="44"/>
        <end position="59"/>
    </location>
</feature>
<dbReference type="AlphaFoldDB" id="A0A7I7JJI9"/>
<feature type="compositionally biased region" description="Polar residues" evidence="1">
    <location>
        <begin position="21"/>
        <end position="35"/>
    </location>
</feature>
<evidence type="ECO:0000313" key="3">
    <source>
        <dbReference type="Proteomes" id="UP000466997"/>
    </source>
</evidence>
<dbReference type="EMBL" id="AP022562">
    <property type="protein sequence ID" value="BBX11414.1"/>
    <property type="molecule type" value="Genomic_DNA"/>
</dbReference>
<feature type="compositionally biased region" description="Basic and acidic residues" evidence="1">
    <location>
        <begin position="1"/>
        <end position="19"/>
    </location>
</feature>
<organism evidence="2 3">
    <name type="scientific">Mycobacterium novum</name>
    <dbReference type="NCBI Taxonomy" id="2492438"/>
    <lineage>
        <taxon>Bacteria</taxon>
        <taxon>Bacillati</taxon>
        <taxon>Actinomycetota</taxon>
        <taxon>Actinomycetes</taxon>
        <taxon>Mycobacteriales</taxon>
        <taxon>Mycobacteriaceae</taxon>
        <taxon>Mycobacterium</taxon>
    </lineage>
</organism>
<dbReference type="KEGG" id="mnm:MNVM_04950"/>
<dbReference type="Proteomes" id="UP000466997">
    <property type="component" value="Chromosome"/>
</dbReference>
<protein>
    <submittedName>
        <fullName evidence="2">Uncharacterized protein</fullName>
    </submittedName>
</protein>